<accession>A0ABQ3NYQ1</accession>
<feature type="region of interest" description="Disordered" evidence="1">
    <location>
        <begin position="1"/>
        <end position="20"/>
    </location>
</feature>
<organism evidence="2 3">
    <name type="scientific">Streptomyces virginiae</name>
    <name type="common">Streptomyces cinnamonensis</name>
    <dbReference type="NCBI Taxonomy" id="1961"/>
    <lineage>
        <taxon>Bacteria</taxon>
        <taxon>Bacillati</taxon>
        <taxon>Actinomycetota</taxon>
        <taxon>Actinomycetes</taxon>
        <taxon>Kitasatosporales</taxon>
        <taxon>Streptomycetaceae</taxon>
        <taxon>Streptomyces</taxon>
    </lineage>
</organism>
<name>A0ABQ3NYQ1_STRVG</name>
<evidence type="ECO:0000256" key="1">
    <source>
        <dbReference type="SAM" id="MobiDB-lite"/>
    </source>
</evidence>
<gene>
    <name evidence="2" type="ORF">Scinn_73660</name>
</gene>
<proteinExistence type="predicted"/>
<protein>
    <submittedName>
        <fullName evidence="2">Uncharacterized protein</fullName>
    </submittedName>
</protein>
<reference evidence="3" key="1">
    <citation type="submission" date="2020-09" db="EMBL/GenBank/DDBJ databases">
        <title>Whole genome shotgun sequence of Streptomyces cinnamonensis NBRC 15873.</title>
        <authorList>
            <person name="Komaki H."/>
            <person name="Tamura T."/>
        </authorList>
    </citation>
    <scope>NUCLEOTIDE SEQUENCE [LARGE SCALE GENOMIC DNA]</scope>
    <source>
        <strain evidence="3">NBRC 15873</strain>
    </source>
</reference>
<evidence type="ECO:0000313" key="2">
    <source>
        <dbReference type="EMBL" id="GHI17903.1"/>
    </source>
</evidence>
<dbReference type="Proteomes" id="UP000660554">
    <property type="component" value="Unassembled WGS sequence"/>
</dbReference>
<evidence type="ECO:0000313" key="3">
    <source>
        <dbReference type="Proteomes" id="UP000660554"/>
    </source>
</evidence>
<keyword evidence="3" id="KW-1185">Reference proteome</keyword>
<comment type="caution">
    <text evidence="2">The sequence shown here is derived from an EMBL/GenBank/DDBJ whole genome shotgun (WGS) entry which is preliminary data.</text>
</comment>
<dbReference type="EMBL" id="BNDV01000017">
    <property type="protein sequence ID" value="GHI17903.1"/>
    <property type="molecule type" value="Genomic_DNA"/>
</dbReference>
<sequence>MRDTVSRVTGAPGRSFQQGAEENVHMFAEPCGRRKACGPNPVAPTPPHVRVLADWARNQAGRTGNRCDSGAVPPL</sequence>